<gene>
    <name evidence="1" type="ORF">ENM28_07140</name>
</gene>
<protein>
    <recommendedName>
        <fullName evidence="2">Holliday junction resolvase RuvC</fullName>
    </recommendedName>
</protein>
<organism evidence="1">
    <name type="scientific">Thermus caliditerrae</name>
    <dbReference type="NCBI Taxonomy" id="1330700"/>
    <lineage>
        <taxon>Bacteria</taxon>
        <taxon>Thermotogati</taxon>
        <taxon>Deinococcota</taxon>
        <taxon>Deinococci</taxon>
        <taxon>Thermales</taxon>
        <taxon>Thermaceae</taxon>
        <taxon>Thermus</taxon>
    </lineage>
</organism>
<reference evidence="1" key="1">
    <citation type="journal article" date="2020" name="mSystems">
        <title>Genome- and Community-Level Interaction Insights into Carbon Utilization and Element Cycling Functions of Hydrothermarchaeota in Hydrothermal Sediment.</title>
        <authorList>
            <person name="Zhou Z."/>
            <person name="Liu Y."/>
            <person name="Xu W."/>
            <person name="Pan J."/>
            <person name="Luo Z.H."/>
            <person name="Li M."/>
        </authorList>
    </citation>
    <scope>NUCLEOTIDE SEQUENCE [LARGE SCALE GENOMIC DNA]</scope>
    <source>
        <strain evidence="1">SpSt-1071</strain>
    </source>
</reference>
<proteinExistence type="predicted"/>
<evidence type="ECO:0000313" key="1">
    <source>
        <dbReference type="EMBL" id="HHM68459.1"/>
    </source>
</evidence>
<accession>A0A7C5RFG0</accession>
<name>A0A7C5RFG0_9DEIN</name>
<sequence>MALSVLALDPGVHLGYALLPEGEVGVLVLPREPVAAVRAMAAGLGHLLDRADRVVVEGWEVQGRSPGRDSLVPVALLGALLVLGAEAVSPRWKQRFAAGVSSRMRIEGGASSFPSGLDAVDRRLWIRLQVEGYLSLLEQVRALPKAHRPHALDALGLARWATLRLNEREVSYAS</sequence>
<dbReference type="EMBL" id="DRXE01000256">
    <property type="protein sequence ID" value="HHM68459.1"/>
    <property type="molecule type" value="Genomic_DNA"/>
</dbReference>
<dbReference type="AlphaFoldDB" id="A0A7C5RFG0"/>
<comment type="caution">
    <text evidence="1">The sequence shown here is derived from an EMBL/GenBank/DDBJ whole genome shotgun (WGS) entry which is preliminary data.</text>
</comment>
<evidence type="ECO:0008006" key="2">
    <source>
        <dbReference type="Google" id="ProtNLM"/>
    </source>
</evidence>